<gene>
    <name evidence="4" type="primary">fucA</name>
    <name evidence="4" type="ORF">HRbin17_01054</name>
</gene>
<dbReference type="GO" id="GO:0019323">
    <property type="term" value="P:pentose catabolic process"/>
    <property type="evidence" value="ECO:0007669"/>
    <property type="project" value="TreeGrafter"/>
</dbReference>
<name>A0A2H5XBH0_9BACT</name>
<evidence type="ECO:0000256" key="2">
    <source>
        <dbReference type="ARBA" id="ARBA00023239"/>
    </source>
</evidence>
<dbReference type="Gene3D" id="3.40.225.10">
    <property type="entry name" value="Class II aldolase/adducin N-terminal domain"/>
    <property type="match status" value="1"/>
</dbReference>
<accession>A0A2H5XBH0</accession>
<dbReference type="GO" id="GO:0008738">
    <property type="term" value="F:L-fuculose-phosphate aldolase activity"/>
    <property type="evidence" value="ECO:0007669"/>
    <property type="project" value="UniProtKB-EC"/>
</dbReference>
<dbReference type="SUPFAM" id="SSF53639">
    <property type="entry name" value="AraD/HMP-PK domain-like"/>
    <property type="match status" value="1"/>
</dbReference>
<comment type="caution">
    <text evidence="4">The sequence shown here is derived from an EMBL/GenBank/DDBJ whole genome shotgun (WGS) entry which is preliminary data.</text>
</comment>
<keyword evidence="1" id="KW-0479">Metal-binding</keyword>
<dbReference type="SMART" id="SM01007">
    <property type="entry name" value="Aldolase_II"/>
    <property type="match status" value="1"/>
</dbReference>
<evidence type="ECO:0000256" key="1">
    <source>
        <dbReference type="ARBA" id="ARBA00022723"/>
    </source>
</evidence>
<dbReference type="PANTHER" id="PTHR22789:SF0">
    <property type="entry name" value="3-OXO-TETRONATE 4-PHOSPHATE DECARBOXYLASE-RELATED"/>
    <property type="match status" value="1"/>
</dbReference>
<dbReference type="InterPro" id="IPR050197">
    <property type="entry name" value="Aldolase_class_II_sugar_metab"/>
</dbReference>
<reference evidence="5" key="1">
    <citation type="submission" date="2017-09" db="EMBL/GenBank/DDBJ databases">
        <title>Metaegenomics of thermophilic ammonia-oxidizing enrichment culture.</title>
        <authorList>
            <person name="Kato S."/>
            <person name="Suzuki K."/>
        </authorList>
    </citation>
    <scope>NUCLEOTIDE SEQUENCE [LARGE SCALE GENOMIC DNA]</scope>
</reference>
<dbReference type="PANTHER" id="PTHR22789">
    <property type="entry name" value="FUCULOSE PHOSPHATE ALDOLASE"/>
    <property type="match status" value="1"/>
</dbReference>
<dbReference type="InterPro" id="IPR036409">
    <property type="entry name" value="Aldolase_II/adducin_N_sf"/>
</dbReference>
<dbReference type="EC" id="4.1.2.17" evidence="4"/>
<dbReference type="AlphaFoldDB" id="A0A2H5XBH0"/>
<dbReference type="GO" id="GO:0005829">
    <property type="term" value="C:cytosol"/>
    <property type="evidence" value="ECO:0007669"/>
    <property type="project" value="TreeGrafter"/>
</dbReference>
<dbReference type="InterPro" id="IPR001303">
    <property type="entry name" value="Aldolase_II/adducin_N"/>
</dbReference>
<dbReference type="Proteomes" id="UP000236173">
    <property type="component" value="Unassembled WGS sequence"/>
</dbReference>
<keyword evidence="2 4" id="KW-0456">Lyase</keyword>
<evidence type="ECO:0000313" key="5">
    <source>
        <dbReference type="Proteomes" id="UP000236173"/>
    </source>
</evidence>
<proteinExistence type="predicted"/>
<dbReference type="Pfam" id="PF00596">
    <property type="entry name" value="Aldolase_II"/>
    <property type="match status" value="1"/>
</dbReference>
<sequence>MNWREERALRRALVAAGQRLWRQGFVAHTDGNVSVRLDADWVLITPSGANKGTLHPHQLLRVALADGHWDGVGKPSVETPMHLAIYRRYPQVRAIVHAHPPYATAFAAAGLALTEPAFPEMVVRFGTVPLVPYAPPGTEELAERVAEALQGHSAALLQNHGAITVAATLEDACGLMEALEWTAKVLWLARALGGARPLPADEAVRLRQLARKGP</sequence>
<dbReference type="GO" id="GO:0046872">
    <property type="term" value="F:metal ion binding"/>
    <property type="evidence" value="ECO:0007669"/>
    <property type="project" value="UniProtKB-KW"/>
</dbReference>
<feature type="domain" description="Class II aldolase/adducin N-terminal" evidence="3">
    <location>
        <begin position="11"/>
        <end position="187"/>
    </location>
</feature>
<dbReference type="EMBL" id="BEHT01000012">
    <property type="protein sequence ID" value="GBC98541.1"/>
    <property type="molecule type" value="Genomic_DNA"/>
</dbReference>
<evidence type="ECO:0000259" key="3">
    <source>
        <dbReference type="SMART" id="SM01007"/>
    </source>
</evidence>
<organism evidence="4 5">
    <name type="scientific">Candidatus Fervidibacter japonicus</name>
    <dbReference type="NCBI Taxonomy" id="2035412"/>
    <lineage>
        <taxon>Bacteria</taxon>
        <taxon>Candidatus Fervidibacterota</taxon>
        <taxon>Candidatus Fervidibacter</taxon>
    </lineage>
</organism>
<evidence type="ECO:0000313" key="4">
    <source>
        <dbReference type="EMBL" id="GBC98541.1"/>
    </source>
</evidence>
<protein>
    <submittedName>
        <fullName evidence="4">L-fuculose phosphate aldolase</fullName>
        <ecNumber evidence="4">4.1.2.17</ecNumber>
    </submittedName>
</protein>